<gene>
    <name evidence="1" type="ORF">M6B38_399930</name>
</gene>
<evidence type="ECO:0000313" key="1">
    <source>
        <dbReference type="EMBL" id="KAJ6819538.1"/>
    </source>
</evidence>
<reference evidence="1" key="1">
    <citation type="journal article" date="2023" name="GigaByte">
        <title>Genome assembly of the bearded iris, Iris pallida Lam.</title>
        <authorList>
            <person name="Bruccoleri R.E."/>
            <person name="Oakeley E.J."/>
            <person name="Faust A.M.E."/>
            <person name="Altorfer M."/>
            <person name="Dessus-Babus S."/>
            <person name="Burckhardt D."/>
            <person name="Oertli M."/>
            <person name="Naumann U."/>
            <person name="Petersen F."/>
            <person name="Wong J."/>
        </authorList>
    </citation>
    <scope>NUCLEOTIDE SEQUENCE</scope>
    <source>
        <strain evidence="1">GSM-AAB239-AS_SAM_17_03QT</strain>
    </source>
</reference>
<comment type="caution">
    <text evidence="1">The sequence shown here is derived from an EMBL/GenBank/DDBJ whole genome shotgun (WGS) entry which is preliminary data.</text>
</comment>
<sequence length="33" mass="3822">MHYLGLFWTIDCDPFRVDTIVSCTSTSDTRGKR</sequence>
<evidence type="ECO:0000313" key="2">
    <source>
        <dbReference type="Proteomes" id="UP001140949"/>
    </source>
</evidence>
<keyword evidence="2" id="KW-1185">Reference proteome</keyword>
<accession>A0AAX6FU19</accession>
<name>A0AAX6FU19_IRIPA</name>
<organism evidence="1 2">
    <name type="scientific">Iris pallida</name>
    <name type="common">Sweet iris</name>
    <dbReference type="NCBI Taxonomy" id="29817"/>
    <lineage>
        <taxon>Eukaryota</taxon>
        <taxon>Viridiplantae</taxon>
        <taxon>Streptophyta</taxon>
        <taxon>Embryophyta</taxon>
        <taxon>Tracheophyta</taxon>
        <taxon>Spermatophyta</taxon>
        <taxon>Magnoliopsida</taxon>
        <taxon>Liliopsida</taxon>
        <taxon>Asparagales</taxon>
        <taxon>Iridaceae</taxon>
        <taxon>Iridoideae</taxon>
        <taxon>Irideae</taxon>
        <taxon>Iris</taxon>
    </lineage>
</organism>
<reference evidence="1" key="2">
    <citation type="submission" date="2023-04" db="EMBL/GenBank/DDBJ databases">
        <authorList>
            <person name="Bruccoleri R.E."/>
            <person name="Oakeley E.J."/>
            <person name="Faust A.-M."/>
            <person name="Dessus-Babus S."/>
            <person name="Altorfer M."/>
            <person name="Burckhardt D."/>
            <person name="Oertli M."/>
            <person name="Naumann U."/>
            <person name="Petersen F."/>
            <person name="Wong J."/>
        </authorList>
    </citation>
    <scope>NUCLEOTIDE SEQUENCE</scope>
    <source>
        <strain evidence="1">GSM-AAB239-AS_SAM_17_03QT</strain>
        <tissue evidence="1">Leaf</tissue>
    </source>
</reference>
<dbReference type="Proteomes" id="UP001140949">
    <property type="component" value="Unassembled WGS sequence"/>
</dbReference>
<protein>
    <submittedName>
        <fullName evidence="1">Leucine-rich repeat extensin-like protein 3</fullName>
    </submittedName>
</protein>
<proteinExistence type="predicted"/>
<dbReference type="EMBL" id="JANAVB010026000">
    <property type="protein sequence ID" value="KAJ6819538.1"/>
    <property type="molecule type" value="Genomic_DNA"/>
</dbReference>
<dbReference type="AlphaFoldDB" id="A0AAX6FU19"/>